<gene>
    <name evidence="1" type="ORF">AMELA_G00176340</name>
</gene>
<dbReference type="Proteomes" id="UP000593565">
    <property type="component" value="Unassembled WGS sequence"/>
</dbReference>
<organism evidence="1 2">
    <name type="scientific">Ameiurus melas</name>
    <name type="common">Black bullhead</name>
    <name type="synonym">Silurus melas</name>
    <dbReference type="NCBI Taxonomy" id="219545"/>
    <lineage>
        <taxon>Eukaryota</taxon>
        <taxon>Metazoa</taxon>
        <taxon>Chordata</taxon>
        <taxon>Craniata</taxon>
        <taxon>Vertebrata</taxon>
        <taxon>Euteleostomi</taxon>
        <taxon>Actinopterygii</taxon>
        <taxon>Neopterygii</taxon>
        <taxon>Teleostei</taxon>
        <taxon>Ostariophysi</taxon>
        <taxon>Siluriformes</taxon>
        <taxon>Ictaluridae</taxon>
        <taxon>Ameiurus</taxon>
    </lineage>
</organism>
<accession>A0A7J6ADD0</accession>
<name>A0A7J6ADD0_AMEME</name>
<proteinExistence type="predicted"/>
<sequence length="220" mass="25160">MSDFPKPFEQYQNHVALRTPFSFLLELLTYYGQSNEENVKRELSEILDDCEKSGDEYTLISIVMCVCERGESRQYGACLSCGSDIAKNIMTAVSCLHVWHPKVSSAVMSMFPDDAGEPHSIKLPDTVRCRAYAMEKLEELKPPCKRCNQLYSLPDPTDHLNTPGTCAETEAISNLLRAEEGVSDQCEITQNMENYFKTNMQKLRKTNNRDYKIDRVYFPN</sequence>
<keyword evidence="2" id="KW-1185">Reference proteome</keyword>
<reference evidence="1 2" key="1">
    <citation type="submission" date="2020-02" db="EMBL/GenBank/DDBJ databases">
        <title>A chromosome-scale genome assembly of the black bullhead catfish (Ameiurus melas).</title>
        <authorList>
            <person name="Wen M."/>
            <person name="Zham M."/>
            <person name="Cabau C."/>
            <person name="Klopp C."/>
            <person name="Donnadieu C."/>
            <person name="Roques C."/>
            <person name="Bouchez O."/>
            <person name="Lampietro C."/>
            <person name="Jouanno E."/>
            <person name="Herpin A."/>
            <person name="Louis A."/>
            <person name="Berthelot C."/>
            <person name="Parey E."/>
            <person name="Roest-Crollius H."/>
            <person name="Braasch I."/>
            <person name="Postlethwait J."/>
            <person name="Robinson-Rechavi M."/>
            <person name="Echchiki A."/>
            <person name="Begum T."/>
            <person name="Montfort J."/>
            <person name="Schartl M."/>
            <person name="Bobe J."/>
            <person name="Guiguen Y."/>
        </authorList>
    </citation>
    <scope>NUCLEOTIDE SEQUENCE [LARGE SCALE GENOMIC DNA]</scope>
    <source>
        <strain evidence="1">M_S1</strain>
        <tissue evidence="1">Blood</tissue>
    </source>
</reference>
<dbReference type="EMBL" id="JAAGNN010000014">
    <property type="protein sequence ID" value="KAF4080872.1"/>
    <property type="molecule type" value="Genomic_DNA"/>
</dbReference>
<evidence type="ECO:0000313" key="2">
    <source>
        <dbReference type="Proteomes" id="UP000593565"/>
    </source>
</evidence>
<protein>
    <submittedName>
        <fullName evidence="1">Uncharacterized protein</fullName>
    </submittedName>
</protein>
<evidence type="ECO:0000313" key="1">
    <source>
        <dbReference type="EMBL" id="KAF4080872.1"/>
    </source>
</evidence>
<comment type="caution">
    <text evidence="1">The sequence shown here is derived from an EMBL/GenBank/DDBJ whole genome shotgun (WGS) entry which is preliminary data.</text>
</comment>
<dbReference type="AlphaFoldDB" id="A0A7J6ADD0"/>